<keyword evidence="7" id="KW-1185">Reference proteome</keyword>
<comment type="caution">
    <text evidence="6">The sequence shown here is derived from an EMBL/GenBank/DDBJ whole genome shotgun (WGS) entry which is preliminary data.</text>
</comment>
<dbReference type="Pfam" id="PF01753">
    <property type="entry name" value="zf-MYND"/>
    <property type="match status" value="1"/>
</dbReference>
<keyword evidence="2 4" id="KW-0863">Zinc-finger</keyword>
<dbReference type="AlphaFoldDB" id="A0A9X0DD18"/>
<organism evidence="6 7">
    <name type="scientific">Sclerotinia nivalis</name>
    <dbReference type="NCBI Taxonomy" id="352851"/>
    <lineage>
        <taxon>Eukaryota</taxon>
        <taxon>Fungi</taxon>
        <taxon>Dikarya</taxon>
        <taxon>Ascomycota</taxon>
        <taxon>Pezizomycotina</taxon>
        <taxon>Leotiomycetes</taxon>
        <taxon>Helotiales</taxon>
        <taxon>Sclerotiniaceae</taxon>
        <taxon>Sclerotinia</taxon>
    </lineage>
</organism>
<sequence length="242" mass="27179">MRITGPSTCSVCYDFASTKLLCGSCKSIAYCSPKCQKLDWSLHKTLCKEFASLSPRPSKCHKLAFYFPVDFKYPKLEWLQCPRTPQAQSSDEEADELLLRKDMDHKGNTIESSFIFCRGDCLDNDPKLNQSIISVAKGAHWNGPLVIFRKHRPGSSSTILDVVLADFPIIIKMIRQLPPIENNSKRYEVVKHNAKLAQCVLFGLGEERFVVAGIPGSHPIYDMEPTDVSKQMGIPLIVQELS</sequence>
<dbReference type="GO" id="GO:0008270">
    <property type="term" value="F:zinc ion binding"/>
    <property type="evidence" value="ECO:0007669"/>
    <property type="project" value="UniProtKB-KW"/>
</dbReference>
<feature type="domain" description="MYND-type" evidence="5">
    <location>
        <begin position="9"/>
        <end position="47"/>
    </location>
</feature>
<evidence type="ECO:0000313" key="7">
    <source>
        <dbReference type="Proteomes" id="UP001152300"/>
    </source>
</evidence>
<dbReference type="OrthoDB" id="437457at2759"/>
<name>A0A9X0DD18_9HELO</name>
<reference evidence="6" key="1">
    <citation type="submission" date="2022-11" db="EMBL/GenBank/DDBJ databases">
        <title>Genome Resource of Sclerotinia nivalis Strain SnTB1, a Plant Pathogen Isolated from American Ginseng.</title>
        <authorList>
            <person name="Fan S."/>
        </authorList>
    </citation>
    <scope>NUCLEOTIDE SEQUENCE</scope>
    <source>
        <strain evidence="6">SnTB1</strain>
    </source>
</reference>
<dbReference type="InterPro" id="IPR002893">
    <property type="entry name" value="Znf_MYND"/>
</dbReference>
<keyword evidence="1" id="KW-0479">Metal-binding</keyword>
<dbReference type="Proteomes" id="UP001152300">
    <property type="component" value="Unassembled WGS sequence"/>
</dbReference>
<evidence type="ECO:0000256" key="1">
    <source>
        <dbReference type="ARBA" id="ARBA00022723"/>
    </source>
</evidence>
<dbReference type="PROSITE" id="PS50865">
    <property type="entry name" value="ZF_MYND_2"/>
    <property type="match status" value="1"/>
</dbReference>
<dbReference type="SUPFAM" id="SSF144232">
    <property type="entry name" value="HIT/MYND zinc finger-like"/>
    <property type="match status" value="1"/>
</dbReference>
<evidence type="ECO:0000259" key="5">
    <source>
        <dbReference type="PROSITE" id="PS50865"/>
    </source>
</evidence>
<proteinExistence type="predicted"/>
<evidence type="ECO:0000256" key="2">
    <source>
        <dbReference type="ARBA" id="ARBA00022771"/>
    </source>
</evidence>
<dbReference type="PROSITE" id="PS01360">
    <property type="entry name" value="ZF_MYND_1"/>
    <property type="match status" value="1"/>
</dbReference>
<evidence type="ECO:0000256" key="4">
    <source>
        <dbReference type="PROSITE-ProRule" id="PRU00134"/>
    </source>
</evidence>
<evidence type="ECO:0000256" key="3">
    <source>
        <dbReference type="ARBA" id="ARBA00022833"/>
    </source>
</evidence>
<gene>
    <name evidence="6" type="ORF">OCU04_011936</name>
</gene>
<accession>A0A9X0DD18</accession>
<dbReference type="EMBL" id="JAPEIS010000015">
    <property type="protein sequence ID" value="KAJ8058951.1"/>
    <property type="molecule type" value="Genomic_DNA"/>
</dbReference>
<evidence type="ECO:0000313" key="6">
    <source>
        <dbReference type="EMBL" id="KAJ8058951.1"/>
    </source>
</evidence>
<dbReference type="Gene3D" id="6.10.140.2220">
    <property type="match status" value="1"/>
</dbReference>
<protein>
    <recommendedName>
        <fullName evidence="5">MYND-type domain-containing protein</fullName>
    </recommendedName>
</protein>
<keyword evidence="3" id="KW-0862">Zinc</keyword>